<feature type="domain" description="DUF4346" evidence="1">
    <location>
        <begin position="3"/>
        <end position="108"/>
    </location>
</feature>
<dbReference type="InterPro" id="IPR017260">
    <property type="entry name" value="UCP037673"/>
</dbReference>
<dbReference type="Pfam" id="PF14251">
    <property type="entry name" value="PterinBD-DUF4346"/>
    <property type="match status" value="1"/>
</dbReference>
<accession>A0AAW1QU45</accession>
<name>A0AAW1QU45_9CHLO</name>
<evidence type="ECO:0000259" key="1">
    <source>
        <dbReference type="Pfam" id="PF14251"/>
    </source>
</evidence>
<gene>
    <name evidence="2" type="ORF">WJX72_011592</name>
</gene>
<comment type="caution">
    <text evidence="2">The sequence shown here is derived from an EMBL/GenBank/DDBJ whole genome shotgun (WGS) entry which is preliminary data.</text>
</comment>
<evidence type="ECO:0000313" key="2">
    <source>
        <dbReference type="EMBL" id="KAK9824597.1"/>
    </source>
</evidence>
<protein>
    <recommendedName>
        <fullName evidence="1">DUF4346 domain-containing protein</fullName>
    </recommendedName>
</protein>
<evidence type="ECO:0000313" key="3">
    <source>
        <dbReference type="Proteomes" id="UP001489004"/>
    </source>
</evidence>
<sequence length="108" mass="12028">MELDPAGYFLIAVDRQSREIVAEHYTNTINSNGVACDPETGEPIPCTAGYRRSPKHVYRGRTAKELSVKILEGAQPPPLSRLEHANYLGREFQRAEAAIITGQDFIQD</sequence>
<reference evidence="2 3" key="1">
    <citation type="journal article" date="2024" name="Nat. Commun.">
        <title>Phylogenomics reveals the evolutionary origins of lichenization in chlorophyte algae.</title>
        <authorList>
            <person name="Puginier C."/>
            <person name="Libourel C."/>
            <person name="Otte J."/>
            <person name="Skaloud P."/>
            <person name="Haon M."/>
            <person name="Grisel S."/>
            <person name="Petersen M."/>
            <person name="Berrin J.G."/>
            <person name="Delaux P.M."/>
            <person name="Dal Grande F."/>
            <person name="Keller J."/>
        </authorList>
    </citation>
    <scope>NUCLEOTIDE SEQUENCE [LARGE SCALE GENOMIC DNA]</scope>
    <source>
        <strain evidence="2 3">SAG 2043</strain>
    </source>
</reference>
<dbReference type="Proteomes" id="UP001489004">
    <property type="component" value="Unassembled WGS sequence"/>
</dbReference>
<dbReference type="PIRSF" id="PIRSF037673">
    <property type="entry name" value="UCP037673"/>
    <property type="match status" value="1"/>
</dbReference>
<dbReference type="EMBL" id="JALJOR010000002">
    <property type="protein sequence ID" value="KAK9824597.1"/>
    <property type="molecule type" value="Genomic_DNA"/>
</dbReference>
<organism evidence="2 3">
    <name type="scientific">[Myrmecia] bisecta</name>
    <dbReference type="NCBI Taxonomy" id="41462"/>
    <lineage>
        <taxon>Eukaryota</taxon>
        <taxon>Viridiplantae</taxon>
        <taxon>Chlorophyta</taxon>
        <taxon>core chlorophytes</taxon>
        <taxon>Trebouxiophyceae</taxon>
        <taxon>Trebouxiales</taxon>
        <taxon>Trebouxiaceae</taxon>
        <taxon>Myrmecia</taxon>
    </lineage>
</organism>
<keyword evidence="3" id="KW-1185">Reference proteome</keyword>
<proteinExistence type="predicted"/>
<dbReference type="AlphaFoldDB" id="A0AAW1QU45"/>
<dbReference type="InterPro" id="IPR025595">
    <property type="entry name" value="PterinBD-DUF4346"/>
</dbReference>